<keyword evidence="1" id="KW-0328">Glycosyltransferase</keyword>
<evidence type="ECO:0000256" key="2">
    <source>
        <dbReference type="ARBA" id="ARBA00022679"/>
    </source>
</evidence>
<dbReference type="CDD" id="cd00761">
    <property type="entry name" value="Glyco_tranf_GTA_type"/>
    <property type="match status" value="1"/>
</dbReference>
<dbReference type="AlphaFoldDB" id="A0A1H7UF51"/>
<dbReference type="Pfam" id="PF00535">
    <property type="entry name" value="Glycos_transf_2"/>
    <property type="match status" value="1"/>
</dbReference>
<protein>
    <submittedName>
        <fullName evidence="4">Glycosyl transferase family 2</fullName>
    </submittedName>
</protein>
<accession>A0A1H7UF51</accession>
<name>A0A1H7UF51_9STRE</name>
<dbReference type="PANTHER" id="PTHR22916:SF51">
    <property type="entry name" value="GLYCOSYLTRANSFERASE EPSH-RELATED"/>
    <property type="match status" value="1"/>
</dbReference>
<dbReference type="RefSeq" id="WP_074595310.1">
    <property type="nucleotide sequence ID" value="NZ_FNUH01000002.1"/>
</dbReference>
<dbReference type="Gene3D" id="3.90.550.10">
    <property type="entry name" value="Spore Coat Polysaccharide Biosynthesis Protein SpsA, Chain A"/>
    <property type="match status" value="1"/>
</dbReference>
<keyword evidence="2 4" id="KW-0808">Transferase</keyword>
<gene>
    <name evidence="4" type="ORF">SAMN04487839_101425</name>
</gene>
<dbReference type="InterPro" id="IPR029044">
    <property type="entry name" value="Nucleotide-diphossugar_trans"/>
</dbReference>
<dbReference type="InterPro" id="IPR001173">
    <property type="entry name" value="Glyco_trans_2-like"/>
</dbReference>
<evidence type="ECO:0000259" key="3">
    <source>
        <dbReference type="Pfam" id="PF00535"/>
    </source>
</evidence>
<sequence length="333" mass="39066">MKYSFITPIYNTDVKLVKQSILSIKKLQLSNYEIILVNDGSTETAINTYCEDVLAHDNHVLYIKQHNQGSAVARNKGLEVATGDYIVFVDADDNIVDNFSFKDYPVDYDIVCYGYNWVSEKKEKSVSAKDKEVDITKIKGDVISNILYDPNVLRPYDFGTIWAKRFSKEFLDENKIRFHSELRKTQDRIFMLEAMNAASKVFYSNVSMYNYYQNANSITHKINFKIIDYYVTLMGVFQKVMQENNIEADRGKYFAYSVFIETLPLTYFHSECTLTTREKKRGFNKLYSLYKLDDDLSNLKLSDFNTLKQKVKFLLIKYRMFYTLKKLMSITNR</sequence>
<reference evidence="4 5" key="1">
    <citation type="submission" date="2016-10" db="EMBL/GenBank/DDBJ databases">
        <authorList>
            <person name="de Groot N.N."/>
        </authorList>
    </citation>
    <scope>NUCLEOTIDE SEQUENCE [LARGE SCALE GENOMIC DNA]</scope>
    <source>
        <strain evidence="4 5">VTM1R29</strain>
    </source>
</reference>
<dbReference type="Proteomes" id="UP000182764">
    <property type="component" value="Unassembled WGS sequence"/>
</dbReference>
<organism evidence="4 5">
    <name type="scientific">Streptococcus gallolyticus</name>
    <dbReference type="NCBI Taxonomy" id="315405"/>
    <lineage>
        <taxon>Bacteria</taxon>
        <taxon>Bacillati</taxon>
        <taxon>Bacillota</taxon>
        <taxon>Bacilli</taxon>
        <taxon>Lactobacillales</taxon>
        <taxon>Streptococcaceae</taxon>
        <taxon>Streptococcus</taxon>
    </lineage>
</organism>
<dbReference type="EMBL" id="FOBM01000001">
    <property type="protein sequence ID" value="SEL95591.1"/>
    <property type="molecule type" value="Genomic_DNA"/>
</dbReference>
<dbReference type="GO" id="GO:0016757">
    <property type="term" value="F:glycosyltransferase activity"/>
    <property type="evidence" value="ECO:0007669"/>
    <property type="project" value="UniProtKB-KW"/>
</dbReference>
<evidence type="ECO:0000313" key="5">
    <source>
        <dbReference type="Proteomes" id="UP000182764"/>
    </source>
</evidence>
<proteinExistence type="predicted"/>
<feature type="domain" description="Glycosyltransferase 2-like" evidence="3">
    <location>
        <begin position="4"/>
        <end position="95"/>
    </location>
</feature>
<dbReference type="SUPFAM" id="SSF53448">
    <property type="entry name" value="Nucleotide-diphospho-sugar transferases"/>
    <property type="match status" value="1"/>
</dbReference>
<evidence type="ECO:0000256" key="1">
    <source>
        <dbReference type="ARBA" id="ARBA00022676"/>
    </source>
</evidence>
<evidence type="ECO:0000313" key="4">
    <source>
        <dbReference type="EMBL" id="SEL95591.1"/>
    </source>
</evidence>
<dbReference type="PANTHER" id="PTHR22916">
    <property type="entry name" value="GLYCOSYLTRANSFERASE"/>
    <property type="match status" value="1"/>
</dbReference>